<dbReference type="Gene3D" id="3.40.50.261">
    <property type="entry name" value="Succinyl-CoA synthetase domains"/>
    <property type="match status" value="2"/>
</dbReference>
<dbReference type="Pfam" id="PF13380">
    <property type="entry name" value="CoA_binding_2"/>
    <property type="match status" value="1"/>
</dbReference>
<keyword evidence="8" id="KW-1185">Reference proteome</keyword>
<feature type="domain" description="ATP-grasp" evidence="6">
    <location>
        <begin position="504"/>
        <end position="540"/>
    </location>
</feature>
<keyword evidence="1" id="KW-0436">Ligase</keyword>
<dbReference type="PANTHER" id="PTHR43334">
    <property type="entry name" value="ACETATE--COA LIGASE [ADP-FORMING]"/>
    <property type="match status" value="1"/>
</dbReference>
<dbReference type="PROSITE" id="PS50975">
    <property type="entry name" value="ATP_GRASP"/>
    <property type="match status" value="1"/>
</dbReference>
<dbReference type="InterPro" id="IPR032875">
    <property type="entry name" value="Succ_CoA_lig_flav_dom"/>
</dbReference>
<dbReference type="SUPFAM" id="SSF56059">
    <property type="entry name" value="Glutathione synthetase ATP-binding domain-like"/>
    <property type="match status" value="1"/>
</dbReference>
<dbReference type="InterPro" id="IPR036291">
    <property type="entry name" value="NAD(P)-bd_dom_sf"/>
</dbReference>
<dbReference type="InterPro" id="IPR043938">
    <property type="entry name" value="Ligase_CoA_dom"/>
</dbReference>
<dbReference type="Proteomes" id="UP000288623">
    <property type="component" value="Unassembled WGS sequence"/>
</dbReference>
<comment type="caution">
    <text evidence="7">The sequence shown here is derived from an EMBL/GenBank/DDBJ whole genome shotgun (WGS) entry which is preliminary data.</text>
</comment>
<evidence type="ECO:0000256" key="5">
    <source>
        <dbReference type="PROSITE-ProRule" id="PRU00409"/>
    </source>
</evidence>
<dbReference type="PANTHER" id="PTHR43334:SF1">
    <property type="entry name" value="3-HYDROXYPROPIONATE--COA LIGASE [ADP-FORMING]"/>
    <property type="match status" value="1"/>
</dbReference>
<evidence type="ECO:0000256" key="2">
    <source>
        <dbReference type="ARBA" id="ARBA00022741"/>
    </source>
</evidence>
<dbReference type="InterPro" id="IPR013815">
    <property type="entry name" value="ATP_grasp_subdomain_1"/>
</dbReference>
<evidence type="ECO:0000256" key="1">
    <source>
        <dbReference type="ARBA" id="ARBA00022598"/>
    </source>
</evidence>
<organism evidence="7 8">
    <name type="scientific">Candidatus Kurthia intestinigallinarum</name>
    <dbReference type="NCBI Taxonomy" id="1562256"/>
    <lineage>
        <taxon>Bacteria</taxon>
        <taxon>Bacillati</taxon>
        <taxon>Bacillota</taxon>
        <taxon>Bacilli</taxon>
        <taxon>Bacillales</taxon>
        <taxon>Caryophanaceae</taxon>
        <taxon>Kurthia</taxon>
    </lineage>
</organism>
<evidence type="ECO:0000256" key="4">
    <source>
        <dbReference type="ARBA" id="ARBA00060888"/>
    </source>
</evidence>
<dbReference type="SUPFAM" id="SSF52210">
    <property type="entry name" value="Succinyl-CoA synthetase domains"/>
    <property type="match status" value="2"/>
</dbReference>
<accession>A0A433RPV5</accession>
<dbReference type="Pfam" id="PF13549">
    <property type="entry name" value="ATP-grasp_5"/>
    <property type="match status" value="1"/>
</dbReference>
<keyword evidence="2 5" id="KW-0547">Nucleotide-binding</keyword>
<dbReference type="Pfam" id="PF19045">
    <property type="entry name" value="Ligase_CoA_2"/>
    <property type="match status" value="1"/>
</dbReference>
<dbReference type="FunFam" id="3.30.1490.20:FF:000020">
    <property type="entry name" value="Protein lysine acetyltransferase"/>
    <property type="match status" value="1"/>
</dbReference>
<dbReference type="InterPro" id="IPR051538">
    <property type="entry name" value="Acyl-CoA_Synth/Transferase"/>
</dbReference>
<reference evidence="7 8" key="1">
    <citation type="submission" date="2014-11" db="EMBL/GenBank/DDBJ databases">
        <title>Genome sequence and analysis of novel Kurthia sp.</title>
        <authorList>
            <person name="Lawson J.N."/>
            <person name="Gonzalez J.E."/>
            <person name="Rinauldi L."/>
            <person name="Xuan Z."/>
            <person name="Firman A."/>
            <person name="Shaddox L."/>
            <person name="Trudeau A."/>
            <person name="Shah S."/>
            <person name="Reiman D."/>
        </authorList>
    </citation>
    <scope>NUCLEOTIDE SEQUENCE [LARGE SCALE GENOMIC DNA]</scope>
    <source>
        <strain evidence="7 8">3B1D</strain>
    </source>
</reference>
<proteinExistence type="inferred from homology"/>
<protein>
    <submittedName>
        <fullName evidence="7">Acetyl-CoA synthetase</fullName>
    </submittedName>
</protein>
<comment type="similarity">
    <text evidence="4">In the N-terminal section; belongs to the acetate CoA ligase alpha subunit family.</text>
</comment>
<dbReference type="InterPro" id="IPR011761">
    <property type="entry name" value="ATP-grasp"/>
</dbReference>
<name>A0A433RPV5_9BACL</name>
<dbReference type="GO" id="GO:0043758">
    <property type="term" value="F:acetate-CoA ligase (ADP-forming) activity"/>
    <property type="evidence" value="ECO:0007669"/>
    <property type="project" value="InterPro"/>
</dbReference>
<dbReference type="Pfam" id="PF13607">
    <property type="entry name" value="Succ_CoA_lig"/>
    <property type="match status" value="1"/>
</dbReference>
<gene>
    <name evidence="7" type="ORF">QI30_16445</name>
</gene>
<dbReference type="AlphaFoldDB" id="A0A433RPV5"/>
<evidence type="ECO:0000313" key="8">
    <source>
        <dbReference type="Proteomes" id="UP000288623"/>
    </source>
</evidence>
<sequence length="722" mass="78373">MTQNLQNYESLKPLFNPQSIAILGASESPYKIGHLQIRALIDGKFKGDIIPIHRTAKEIAGLTCYPSLADVPGEVDLVIFCLGLEQIKEGLEACAAKNVKAAIIFASGFSEAGAYGEQLQQELGQFAKTHGIRIVGPNCVGLVNTENGLIGTFTPSFLTVPLDGQRGVGYISQSGAFGVLTYMAAAQHGINFNYFVSTGNEMESSFEDFMEYMVHDPQTNIISGYLEGAKNPEKLKALSKESLQKNKPILLMKTGKSSAGSRAAASHTGSLAGSDKIYDAFFKQHGIIRAEDFDDVIGFTKLFNPNKLPKGNNTVIITSSGGRGINEADRCEAHGLNIVELSAETQAAIQKSLPDYASTTNPVDLTAAAMVSNPEFYLEPLKVLVNDPEVHNIIFTDFPYAWDENSPQLQEFIELSKASDKVIGLFPFPLDGMTYPKATKALVENGIAVVPCNLNPVRALKKLVEYSEAYRQSSITSLADYRQPHAVLDDLLVSGETLSEAQASEVLARYDIPTTERRIATSLEEAVEHATAIGYPVVLKIDSPDIPHKTEADAIRLNVQTPEEVSQAYVEIVKNARSYNPEARVHGVSVQEMLGEGVEIIIGAHNDSTFGPVIMVGLGGIFVEVFQDIAFKVAPINRQDALNLLDELKGKSILHGARGKTPIDTEAIVDVLLKVSALMIDHGEQIQELDINPLVVYEKGIRAADAMLVVKEQQVIRQAMEG</sequence>
<dbReference type="InterPro" id="IPR003781">
    <property type="entry name" value="CoA-bd"/>
</dbReference>
<dbReference type="GO" id="GO:0046872">
    <property type="term" value="F:metal ion binding"/>
    <property type="evidence" value="ECO:0007669"/>
    <property type="project" value="InterPro"/>
</dbReference>
<dbReference type="RefSeq" id="WP_126991688.1">
    <property type="nucleotide sequence ID" value="NZ_JTFC01000042.1"/>
</dbReference>
<keyword evidence="3 5" id="KW-0067">ATP-binding</keyword>
<dbReference type="EMBL" id="JTFC01000042">
    <property type="protein sequence ID" value="RUS52364.1"/>
    <property type="molecule type" value="Genomic_DNA"/>
</dbReference>
<evidence type="ECO:0000256" key="3">
    <source>
        <dbReference type="ARBA" id="ARBA00022840"/>
    </source>
</evidence>
<dbReference type="Gene3D" id="3.40.50.720">
    <property type="entry name" value="NAD(P)-binding Rossmann-like Domain"/>
    <property type="match status" value="1"/>
</dbReference>
<dbReference type="SUPFAM" id="SSF51735">
    <property type="entry name" value="NAD(P)-binding Rossmann-fold domains"/>
    <property type="match status" value="1"/>
</dbReference>
<dbReference type="GO" id="GO:0005524">
    <property type="term" value="F:ATP binding"/>
    <property type="evidence" value="ECO:0007669"/>
    <property type="project" value="UniProtKB-UniRule"/>
</dbReference>
<dbReference type="InterPro" id="IPR016102">
    <property type="entry name" value="Succinyl-CoA_synth-like"/>
</dbReference>
<dbReference type="SMART" id="SM00881">
    <property type="entry name" value="CoA_binding"/>
    <property type="match status" value="1"/>
</dbReference>
<dbReference type="OrthoDB" id="9807426at2"/>
<evidence type="ECO:0000313" key="7">
    <source>
        <dbReference type="EMBL" id="RUS52364.1"/>
    </source>
</evidence>
<evidence type="ECO:0000259" key="6">
    <source>
        <dbReference type="PROSITE" id="PS50975"/>
    </source>
</evidence>
<dbReference type="Gene3D" id="3.30.1490.20">
    <property type="entry name" value="ATP-grasp fold, A domain"/>
    <property type="match status" value="1"/>
</dbReference>
<dbReference type="Gene3D" id="3.30.470.20">
    <property type="entry name" value="ATP-grasp fold, B domain"/>
    <property type="match status" value="1"/>
</dbReference>